<name>A0A2W7RCI2_9BACT</name>
<evidence type="ECO:0000313" key="2">
    <source>
        <dbReference type="Proteomes" id="UP000249115"/>
    </source>
</evidence>
<sequence length="53" mass="6196">MGTHDDITAFLNDLDIKLKKEMPRIRREIKVYEEKLKEGRLTLNPRPSPQFGG</sequence>
<dbReference type="Proteomes" id="UP000249115">
    <property type="component" value="Unassembled WGS sequence"/>
</dbReference>
<proteinExistence type="predicted"/>
<dbReference type="EMBL" id="QKZU01000017">
    <property type="protein sequence ID" value="PZX51879.1"/>
    <property type="molecule type" value="Genomic_DNA"/>
</dbReference>
<accession>A0A2W7RCI2</accession>
<protein>
    <submittedName>
        <fullName evidence="1">Uncharacterized protein</fullName>
    </submittedName>
</protein>
<dbReference type="OrthoDB" id="1449443at2"/>
<gene>
    <name evidence="1" type="ORF">LV84_03638</name>
</gene>
<comment type="caution">
    <text evidence="1">The sequence shown here is derived from an EMBL/GenBank/DDBJ whole genome shotgun (WGS) entry which is preliminary data.</text>
</comment>
<organism evidence="1 2">
    <name type="scientific">Algoriphagus ratkowskyi</name>
    <dbReference type="NCBI Taxonomy" id="57028"/>
    <lineage>
        <taxon>Bacteria</taxon>
        <taxon>Pseudomonadati</taxon>
        <taxon>Bacteroidota</taxon>
        <taxon>Cytophagia</taxon>
        <taxon>Cytophagales</taxon>
        <taxon>Cyclobacteriaceae</taxon>
        <taxon>Algoriphagus</taxon>
    </lineage>
</organism>
<dbReference type="AlphaFoldDB" id="A0A2W7RCI2"/>
<reference evidence="1 2" key="1">
    <citation type="submission" date="2018-06" db="EMBL/GenBank/DDBJ databases">
        <title>Genomic Encyclopedia of Archaeal and Bacterial Type Strains, Phase II (KMG-II): from individual species to whole genera.</title>
        <authorList>
            <person name="Goeker M."/>
        </authorList>
    </citation>
    <scope>NUCLEOTIDE SEQUENCE [LARGE SCALE GENOMIC DNA]</scope>
    <source>
        <strain evidence="1 2">DSM 22686</strain>
    </source>
</reference>
<dbReference type="RefSeq" id="WP_158093911.1">
    <property type="nucleotide sequence ID" value="NZ_MSSV01000021.1"/>
</dbReference>
<evidence type="ECO:0000313" key="1">
    <source>
        <dbReference type="EMBL" id="PZX51879.1"/>
    </source>
</evidence>